<comment type="similarity">
    <text evidence="2">Belongs to the transferase hexapeptide repeat family.</text>
</comment>
<dbReference type="EMBL" id="JAVEPI010000002">
    <property type="protein sequence ID" value="KAK1443781.1"/>
    <property type="molecule type" value="Genomic_DNA"/>
</dbReference>
<dbReference type="Gene3D" id="3.90.550.10">
    <property type="entry name" value="Spore Coat Polysaccharide Biosynthesis Protein SpsA, Chain A"/>
    <property type="match status" value="1"/>
</dbReference>
<evidence type="ECO:0000256" key="3">
    <source>
        <dbReference type="ARBA" id="ARBA00012387"/>
    </source>
</evidence>
<dbReference type="Pfam" id="PF00483">
    <property type="entry name" value="NTP_transferase"/>
    <property type="match status" value="1"/>
</dbReference>
<keyword evidence="6" id="KW-0342">GTP-binding</keyword>
<comment type="caution">
    <text evidence="9">The sequence shown here is derived from an EMBL/GenBank/DDBJ whole genome shotgun (WGS) entry which is preliminary data.</text>
</comment>
<feature type="domain" description="Mannose-1-phosphate guanyltransferase C-terminal" evidence="8">
    <location>
        <begin position="307"/>
        <end position="415"/>
    </location>
</feature>
<dbReference type="InterPro" id="IPR050486">
    <property type="entry name" value="Mannose-1P_guanyltransferase"/>
</dbReference>
<dbReference type="FunFam" id="3.90.550.10:FF:000013">
    <property type="entry name" value="mannose-1-phosphate guanyltransferase beta"/>
    <property type="match status" value="1"/>
</dbReference>
<dbReference type="GO" id="GO:0005525">
    <property type="term" value="F:GTP binding"/>
    <property type="evidence" value="ECO:0007669"/>
    <property type="project" value="UniProtKB-KW"/>
</dbReference>
<evidence type="ECO:0000256" key="1">
    <source>
        <dbReference type="ARBA" id="ARBA00004823"/>
    </source>
</evidence>
<reference evidence="9" key="1">
    <citation type="submission" date="2023-08" db="EMBL/GenBank/DDBJ databases">
        <title>Draft sequence of the Babesia gibsoni genome.</title>
        <authorList>
            <person name="Yamagishi J.Y."/>
            <person name="Xuan X.X."/>
        </authorList>
    </citation>
    <scope>NUCLEOTIDE SEQUENCE</scope>
    <source>
        <strain evidence="9">Azabu</strain>
    </source>
</reference>
<dbReference type="Proteomes" id="UP001230268">
    <property type="component" value="Unassembled WGS sequence"/>
</dbReference>
<name>A0AAD8PEC5_BABGI</name>
<dbReference type="GO" id="GO:0004475">
    <property type="term" value="F:mannose-1-phosphate guanylyltransferase (GTP) activity"/>
    <property type="evidence" value="ECO:0007669"/>
    <property type="project" value="UniProtKB-EC"/>
</dbReference>
<dbReference type="AlphaFoldDB" id="A0AAD8PEC5"/>
<keyword evidence="4 9" id="KW-0808">Transferase</keyword>
<gene>
    <name evidence="9" type="ORF">BgAZ_206570</name>
</gene>
<keyword evidence="5" id="KW-0547">Nucleotide-binding</keyword>
<evidence type="ECO:0000256" key="2">
    <source>
        <dbReference type="ARBA" id="ARBA00007274"/>
    </source>
</evidence>
<protein>
    <recommendedName>
        <fullName evidence="3">mannose-1-phosphate guanylyltransferase</fullName>
        <ecNumber evidence="3">2.7.7.13</ecNumber>
    </recommendedName>
</protein>
<dbReference type="InterPro" id="IPR045233">
    <property type="entry name" value="GMPPB_N"/>
</dbReference>
<dbReference type="InterPro" id="IPR056729">
    <property type="entry name" value="GMPPB_C"/>
</dbReference>
<dbReference type="EC" id="2.7.7.13" evidence="3"/>
<evidence type="ECO:0000256" key="4">
    <source>
        <dbReference type="ARBA" id="ARBA00022679"/>
    </source>
</evidence>
<dbReference type="InterPro" id="IPR005835">
    <property type="entry name" value="NTP_transferase_dom"/>
</dbReference>
<dbReference type="SUPFAM" id="SSF53448">
    <property type="entry name" value="Nucleotide-diphospho-sugar transferases"/>
    <property type="match status" value="1"/>
</dbReference>
<dbReference type="InterPro" id="IPR029044">
    <property type="entry name" value="Nucleotide-diphossugar_trans"/>
</dbReference>
<feature type="domain" description="Nucleotidyl transferase" evidence="7">
    <location>
        <begin position="3"/>
        <end position="233"/>
    </location>
</feature>
<evidence type="ECO:0000313" key="9">
    <source>
        <dbReference type="EMBL" id="KAK1443781.1"/>
    </source>
</evidence>
<proteinExistence type="inferred from homology"/>
<organism evidence="9 10">
    <name type="scientific">Babesia gibsoni</name>
    <dbReference type="NCBI Taxonomy" id="33632"/>
    <lineage>
        <taxon>Eukaryota</taxon>
        <taxon>Sar</taxon>
        <taxon>Alveolata</taxon>
        <taxon>Apicomplexa</taxon>
        <taxon>Aconoidasida</taxon>
        <taxon>Piroplasmida</taxon>
        <taxon>Babesiidae</taxon>
        <taxon>Babesia</taxon>
    </lineage>
</organism>
<sequence>MKCLLLAGGHGTRMRPLSLSIPKPFIPFCNIPIIEYQIEASVKAGVDHIIIAISSGQRNMTPMIKTIGERCNVRIDCSIETESLGTAGPLRLARELIFDPNDDSEEILVLNSDIICTYPFSEMIAAHRKNKADSTILVTTTTHPSDFGVIVHDKDYRIKAFVEKPKEFISNLINAGVYVINKAMIDKIPEGNVSIERSFFPMLVSMGKTFCHPLYGMWADVGKPSDFIRGHQLYMLGNTSRNGEFIVYGDNNGVEGTCDHDIVAFKTKGGLLIKSDSYITDEEKEAKNDYIVDLKHYQNIADDIVIRPPILIHESAEIGSGCDIGPNVTIGPNTIIGPGCRIIRSVILDGSRVDAHNYVEGSIIGWNSHLKRWGRVEGLTVLGKGVTVGEGLFIRECVVLPHKEISKSIYDSGTIIM</sequence>
<dbReference type="Gene3D" id="2.160.10.10">
    <property type="entry name" value="Hexapeptide repeat proteins"/>
    <property type="match status" value="1"/>
</dbReference>
<comment type="pathway">
    <text evidence="1">Nucleotide-sugar biosynthesis; GDP-alpha-D-mannose biosynthesis; GDP-alpha-D-mannose from alpha-D-mannose 1-phosphate (GTP route): step 1/1.</text>
</comment>
<dbReference type="GO" id="GO:0009298">
    <property type="term" value="P:GDP-mannose biosynthetic process"/>
    <property type="evidence" value="ECO:0007669"/>
    <property type="project" value="InterPro"/>
</dbReference>
<evidence type="ECO:0000313" key="10">
    <source>
        <dbReference type="Proteomes" id="UP001230268"/>
    </source>
</evidence>
<keyword evidence="10" id="KW-1185">Reference proteome</keyword>
<accession>A0AAD8PEC5</accession>
<evidence type="ECO:0000256" key="5">
    <source>
        <dbReference type="ARBA" id="ARBA00022741"/>
    </source>
</evidence>
<evidence type="ECO:0000259" key="8">
    <source>
        <dbReference type="Pfam" id="PF25087"/>
    </source>
</evidence>
<evidence type="ECO:0000259" key="7">
    <source>
        <dbReference type="Pfam" id="PF00483"/>
    </source>
</evidence>
<dbReference type="Pfam" id="PF25087">
    <property type="entry name" value="GMPPB_C"/>
    <property type="match status" value="1"/>
</dbReference>
<dbReference type="CDD" id="cd06425">
    <property type="entry name" value="M1P_guanylylT_B_like_N"/>
    <property type="match status" value="1"/>
</dbReference>
<evidence type="ECO:0000256" key="6">
    <source>
        <dbReference type="ARBA" id="ARBA00023134"/>
    </source>
</evidence>
<dbReference type="PANTHER" id="PTHR22572">
    <property type="entry name" value="SUGAR-1-PHOSPHATE GUANYL TRANSFERASE"/>
    <property type="match status" value="1"/>
</dbReference>